<dbReference type="InterPro" id="IPR005225">
    <property type="entry name" value="Small_GTP-bd"/>
</dbReference>
<feature type="binding site" evidence="5">
    <location>
        <position position="31"/>
    </location>
    <ligand>
        <name>Mg(2+)</name>
        <dbReference type="ChEBI" id="CHEBI:18420"/>
    </ligand>
</feature>
<feature type="binding site" evidence="4">
    <location>
        <begin position="125"/>
        <end position="128"/>
    </location>
    <ligand>
        <name>GTP</name>
        <dbReference type="ChEBI" id="CHEBI:37565"/>
    </ligand>
</feature>
<keyword evidence="5" id="KW-0479">Metal-binding</keyword>
<evidence type="ECO:0000313" key="7">
    <source>
        <dbReference type="EMBL" id="AAT09072.1"/>
    </source>
</evidence>
<proteinExistence type="evidence at transcript level"/>
<dbReference type="InterPro" id="IPR006689">
    <property type="entry name" value="Small_GTPase_ARF/SAR"/>
</dbReference>
<sequence>MGSFFSKLFGAAFGSQQLRVLLLGLDNAGKTTTLLQMIGKQGETVPTIGFSVEKVKFGNLEFVVWDVAGQERLRPFWRHYYRGTSGVIFIVDSTDKDRMAVAKKELHGILKEEELKYATLLILANKMDLKGAMKTDEMSKELELEKITTKKHNIFPTVAKTGQGLKEAITWLSENMKPVSSYQNEAKG</sequence>
<evidence type="ECO:0000256" key="4">
    <source>
        <dbReference type="PIRSR" id="PIRSR606689-1"/>
    </source>
</evidence>
<organism evidence="7">
    <name type="scientific">Bigelowiella natans</name>
    <name type="common">Pedinomonas minutissima</name>
    <name type="synonym">Chlorarachnion sp. (strain CCMP621)</name>
    <dbReference type="NCBI Taxonomy" id="227086"/>
    <lineage>
        <taxon>Eukaryota</taxon>
        <taxon>Sar</taxon>
        <taxon>Rhizaria</taxon>
        <taxon>Cercozoa</taxon>
        <taxon>Chlorarachniophyceae</taxon>
        <taxon>Bigelowiella</taxon>
    </lineage>
</organism>
<comment type="similarity">
    <text evidence="1 6">Belongs to the small GTPase superfamily. Arf family.</text>
</comment>
<dbReference type="AlphaFoldDB" id="Q5YEU1"/>
<evidence type="ECO:0000256" key="6">
    <source>
        <dbReference type="RuleBase" id="RU003925"/>
    </source>
</evidence>
<dbReference type="Gene3D" id="3.40.50.300">
    <property type="entry name" value="P-loop containing nucleotide triphosphate hydrolases"/>
    <property type="match status" value="1"/>
</dbReference>
<dbReference type="SMART" id="SM00177">
    <property type="entry name" value="ARF"/>
    <property type="match status" value="1"/>
</dbReference>
<dbReference type="GO" id="GO:0030010">
    <property type="term" value="P:establishment of cell polarity"/>
    <property type="evidence" value="ECO:0007669"/>
    <property type="project" value="UniProtKB-ARBA"/>
</dbReference>
<dbReference type="NCBIfam" id="TIGR00231">
    <property type="entry name" value="small_GTP"/>
    <property type="match status" value="1"/>
</dbReference>
<dbReference type="EMBL" id="AY542980">
    <property type="protein sequence ID" value="AAT09072.1"/>
    <property type="molecule type" value="mRNA"/>
</dbReference>
<feature type="binding site" evidence="5">
    <location>
        <position position="47"/>
    </location>
    <ligand>
        <name>Mg(2+)</name>
        <dbReference type="ChEBI" id="CHEBI:18420"/>
    </ligand>
</feature>
<dbReference type="InterPro" id="IPR027417">
    <property type="entry name" value="P-loop_NTPase"/>
</dbReference>
<evidence type="ECO:0000256" key="5">
    <source>
        <dbReference type="PIRSR" id="PIRSR606689-2"/>
    </source>
</evidence>
<dbReference type="HOGENOM" id="CLU_040729_9_3_1"/>
<dbReference type="PROSITE" id="PS51417">
    <property type="entry name" value="ARF"/>
    <property type="match status" value="1"/>
</dbReference>
<dbReference type="OMA" id="INCQALM"/>
<keyword evidence="2 4" id="KW-0547">Nucleotide-binding</keyword>
<dbReference type="GO" id="GO:0003924">
    <property type="term" value="F:GTPase activity"/>
    <property type="evidence" value="ECO:0007669"/>
    <property type="project" value="InterPro"/>
</dbReference>
<protein>
    <submittedName>
        <fullName evidence="7">ADP ribosylation factor like 1</fullName>
    </submittedName>
</protein>
<evidence type="ECO:0000256" key="2">
    <source>
        <dbReference type="ARBA" id="ARBA00022741"/>
    </source>
</evidence>
<keyword evidence="3 4" id="KW-0342">GTP-binding</keyword>
<name>Q5YEU1_BIGNA</name>
<dbReference type="SMART" id="SM00178">
    <property type="entry name" value="SAR"/>
    <property type="match status" value="1"/>
</dbReference>
<evidence type="ECO:0000256" key="3">
    <source>
        <dbReference type="ARBA" id="ARBA00023134"/>
    </source>
</evidence>
<dbReference type="PANTHER" id="PTHR11711">
    <property type="entry name" value="ADP RIBOSYLATION FACTOR-RELATED"/>
    <property type="match status" value="1"/>
</dbReference>
<dbReference type="PROSITE" id="PS51419">
    <property type="entry name" value="RAB"/>
    <property type="match status" value="1"/>
</dbReference>
<dbReference type="GO" id="GO:0046872">
    <property type="term" value="F:metal ion binding"/>
    <property type="evidence" value="ECO:0007669"/>
    <property type="project" value="UniProtKB-KW"/>
</dbReference>
<keyword evidence="5" id="KW-0460">Magnesium</keyword>
<dbReference type="SUPFAM" id="SSF52540">
    <property type="entry name" value="P-loop containing nucleoside triphosphate hydrolases"/>
    <property type="match status" value="1"/>
</dbReference>
<feature type="binding site" evidence="4">
    <location>
        <position position="69"/>
    </location>
    <ligand>
        <name>GTP</name>
        <dbReference type="ChEBI" id="CHEBI:37565"/>
    </ligand>
</feature>
<dbReference type="PRINTS" id="PR00328">
    <property type="entry name" value="SAR1GTPBP"/>
</dbReference>
<dbReference type="CDD" id="cd00878">
    <property type="entry name" value="Arf_Arl"/>
    <property type="match status" value="1"/>
</dbReference>
<dbReference type="GO" id="GO:0005525">
    <property type="term" value="F:GTP binding"/>
    <property type="evidence" value="ECO:0007669"/>
    <property type="project" value="UniProtKB-KW"/>
</dbReference>
<dbReference type="InterPro" id="IPR024156">
    <property type="entry name" value="Small_GTPase_ARF"/>
</dbReference>
<accession>Q5YEU1</accession>
<dbReference type="Pfam" id="PF00025">
    <property type="entry name" value="Arf"/>
    <property type="match status" value="1"/>
</dbReference>
<dbReference type="SMART" id="SM00175">
    <property type="entry name" value="RAB"/>
    <property type="match status" value="1"/>
</dbReference>
<dbReference type="FunFam" id="3.40.50.300:FF:000412">
    <property type="entry name" value="ADP-ribosylation factor 1"/>
    <property type="match status" value="1"/>
</dbReference>
<feature type="binding site" evidence="4">
    <location>
        <begin position="24"/>
        <end position="31"/>
    </location>
    <ligand>
        <name>GTP</name>
        <dbReference type="ChEBI" id="CHEBI:37565"/>
    </ligand>
</feature>
<evidence type="ECO:0000256" key="1">
    <source>
        <dbReference type="ARBA" id="ARBA00010290"/>
    </source>
</evidence>
<reference evidence="7" key="1">
    <citation type="journal article" date="2004" name="J. Eukaryot. Microbiol.">
        <title>Plastid-targeting peptides from the chlorarachniophyte Bigelowiella natans.</title>
        <authorList>
            <person name="Rogers M.B."/>
            <person name="Archibald J.M."/>
            <person name="Field M.A."/>
            <person name="Li C."/>
            <person name="Striepen B."/>
            <person name="Keeling P.J."/>
        </authorList>
    </citation>
    <scope>NUCLEOTIDE SEQUENCE</scope>
</reference>